<dbReference type="Proteomes" id="UP001642360">
    <property type="component" value="Unassembled WGS sequence"/>
</dbReference>
<dbReference type="PANTHER" id="PTHR47487:SF8">
    <property type="entry name" value="OS08G0270900 PROTEIN"/>
    <property type="match status" value="1"/>
</dbReference>
<protein>
    <recommendedName>
        <fullName evidence="2">C2H2-type domain-containing protein</fullName>
    </recommendedName>
</protein>
<dbReference type="InterPro" id="IPR036236">
    <property type="entry name" value="Znf_C2H2_sf"/>
</dbReference>
<dbReference type="SMART" id="SM00451">
    <property type="entry name" value="ZnF_U1"/>
    <property type="match status" value="2"/>
</dbReference>
<dbReference type="EMBL" id="CAUOFW020002081">
    <property type="protein sequence ID" value="CAK9150945.1"/>
    <property type="molecule type" value="Genomic_DNA"/>
</dbReference>
<feature type="compositionally biased region" description="Basic and acidic residues" evidence="1">
    <location>
        <begin position="47"/>
        <end position="77"/>
    </location>
</feature>
<reference evidence="3 4" key="1">
    <citation type="submission" date="2024-02" db="EMBL/GenBank/DDBJ databases">
        <authorList>
            <person name="Vignale AGUSTIN F."/>
            <person name="Sosa J E."/>
            <person name="Modenutti C."/>
        </authorList>
    </citation>
    <scope>NUCLEOTIDE SEQUENCE [LARGE SCALE GENOMIC DNA]</scope>
</reference>
<proteinExistence type="predicted"/>
<dbReference type="InterPro" id="IPR003604">
    <property type="entry name" value="Matrin/U1-like-C_Znf_C2H2"/>
</dbReference>
<dbReference type="Pfam" id="PF12874">
    <property type="entry name" value="zf-met"/>
    <property type="match status" value="2"/>
</dbReference>
<sequence>MVLDKTRTNEKKLVLVVDVEETTEPAPRKEDKLREPPEKNAAAATKWTEKKTVAAVEIKEMTEPATGKEDKLREPPEKNAAAAAKWIERKAVAAMEAEEITEHLVKRTSFGSHQRKMQQQLQNGLRRKAAAVVEVQEMTEPAACKEDKLPEPPALKNVQKEWTCAVCQIKPKKEAIKCVSGDTPNKYKTAEQEVKVPVNSSNSEQFKQRNTNTSNAGMKLSKRGCSICDVRCPGEIDMAAHLNGSKHLSRIKKMFDLCGGEQVWECGICNVRFSAESVMVGHLNGKMHLSRVEQMLNPIGGQPAFCSICNHLSRIQEMINPGGGQSGWDYGGGSLGWDYGGGSSGWEAR</sequence>
<feature type="region of interest" description="Disordered" evidence="1">
    <location>
        <begin position="18"/>
        <end position="78"/>
    </location>
</feature>
<evidence type="ECO:0000256" key="1">
    <source>
        <dbReference type="SAM" id="MobiDB-lite"/>
    </source>
</evidence>
<dbReference type="AlphaFoldDB" id="A0ABC8S599"/>
<name>A0ABC8S599_9AQUA</name>
<dbReference type="SUPFAM" id="SSF57667">
    <property type="entry name" value="beta-beta-alpha zinc fingers"/>
    <property type="match status" value="2"/>
</dbReference>
<feature type="compositionally biased region" description="Basic and acidic residues" evidence="1">
    <location>
        <begin position="26"/>
        <end position="38"/>
    </location>
</feature>
<dbReference type="PANTHER" id="PTHR47487">
    <property type="entry name" value="OS06G0651300 PROTEIN-RELATED"/>
    <property type="match status" value="1"/>
</dbReference>
<keyword evidence="4" id="KW-1185">Reference proteome</keyword>
<dbReference type="PROSITE" id="PS00028">
    <property type="entry name" value="ZINC_FINGER_C2H2_1"/>
    <property type="match status" value="1"/>
</dbReference>
<comment type="caution">
    <text evidence="3">The sequence shown here is derived from an EMBL/GenBank/DDBJ whole genome shotgun (WGS) entry which is preliminary data.</text>
</comment>
<feature type="domain" description="C2H2-type" evidence="2">
    <location>
        <begin position="266"/>
        <end position="288"/>
    </location>
</feature>
<dbReference type="SMART" id="SM00355">
    <property type="entry name" value="ZnF_C2H2"/>
    <property type="match status" value="2"/>
</dbReference>
<organism evidence="3 4">
    <name type="scientific">Ilex paraguariensis</name>
    <name type="common">yerba mate</name>
    <dbReference type="NCBI Taxonomy" id="185542"/>
    <lineage>
        <taxon>Eukaryota</taxon>
        <taxon>Viridiplantae</taxon>
        <taxon>Streptophyta</taxon>
        <taxon>Embryophyta</taxon>
        <taxon>Tracheophyta</taxon>
        <taxon>Spermatophyta</taxon>
        <taxon>Magnoliopsida</taxon>
        <taxon>eudicotyledons</taxon>
        <taxon>Gunneridae</taxon>
        <taxon>Pentapetalae</taxon>
        <taxon>asterids</taxon>
        <taxon>campanulids</taxon>
        <taxon>Aquifoliales</taxon>
        <taxon>Aquifoliaceae</taxon>
        <taxon>Ilex</taxon>
    </lineage>
</organism>
<accession>A0ABC8S599</accession>
<evidence type="ECO:0000259" key="2">
    <source>
        <dbReference type="PROSITE" id="PS00028"/>
    </source>
</evidence>
<evidence type="ECO:0000313" key="4">
    <source>
        <dbReference type="Proteomes" id="UP001642360"/>
    </source>
</evidence>
<dbReference type="InterPro" id="IPR013087">
    <property type="entry name" value="Znf_C2H2_type"/>
</dbReference>
<dbReference type="Gene3D" id="3.30.160.60">
    <property type="entry name" value="Classic Zinc Finger"/>
    <property type="match status" value="2"/>
</dbReference>
<evidence type="ECO:0000313" key="3">
    <source>
        <dbReference type="EMBL" id="CAK9150945.1"/>
    </source>
</evidence>
<gene>
    <name evidence="3" type="ORF">ILEXP_LOCUS19104</name>
</gene>